<evidence type="ECO:0000256" key="1">
    <source>
        <dbReference type="SAM" id="Phobius"/>
    </source>
</evidence>
<feature type="transmembrane region" description="Helical" evidence="1">
    <location>
        <begin position="146"/>
        <end position="168"/>
    </location>
</feature>
<sequence length="294" mass="34409">MSYDNNYFSLETEEDLDDEFEIKKMKEYSRVSKNFLLFFQTIYTLTYFATETLQLSKAINKNDHLQITNYSYVYNLTLILFVCYSINNISSIGLNIVLHKINLRNYDIVLYLFFCLGGGIVFALLGEIPTLQKIVITGPFWKHLSIASIITIIIICIPLIFILYREIYFSWKEKILRRELFNIIVLISSFGISYLTLVANGAEEIHLHVHHAIFAGTLALFCSNWKKRYIMYLHAILMGIVIEGIGFYGIAEFYIFMCENSIITSFNNSVIITFVYGWFWFVIFFTTYRKLFGN</sequence>
<organism evidence="2">
    <name type="scientific">viral metagenome</name>
    <dbReference type="NCBI Taxonomy" id="1070528"/>
    <lineage>
        <taxon>unclassified sequences</taxon>
        <taxon>metagenomes</taxon>
        <taxon>organismal metagenomes</taxon>
    </lineage>
</organism>
<keyword evidence="1" id="KW-1133">Transmembrane helix</keyword>
<keyword evidence="1" id="KW-0472">Membrane</keyword>
<feature type="transmembrane region" description="Helical" evidence="1">
    <location>
        <begin position="229"/>
        <end position="250"/>
    </location>
</feature>
<feature type="transmembrane region" description="Helical" evidence="1">
    <location>
        <begin position="108"/>
        <end position="126"/>
    </location>
</feature>
<reference evidence="2" key="1">
    <citation type="journal article" date="2020" name="Nature">
        <title>Giant virus diversity and host interactions through global metagenomics.</title>
        <authorList>
            <person name="Schulz F."/>
            <person name="Roux S."/>
            <person name="Paez-Espino D."/>
            <person name="Jungbluth S."/>
            <person name="Walsh D.A."/>
            <person name="Denef V.J."/>
            <person name="McMahon K.D."/>
            <person name="Konstantinidis K.T."/>
            <person name="Eloe-Fadrosh E.A."/>
            <person name="Kyrpides N.C."/>
            <person name="Woyke T."/>
        </authorList>
    </citation>
    <scope>NUCLEOTIDE SEQUENCE</scope>
    <source>
        <strain evidence="2">GVMAG-S-ERX555997-44</strain>
    </source>
</reference>
<proteinExistence type="predicted"/>
<accession>A0A6C0F7K0</accession>
<feature type="transmembrane region" description="Helical" evidence="1">
    <location>
        <begin position="205"/>
        <end position="222"/>
    </location>
</feature>
<feature type="transmembrane region" description="Helical" evidence="1">
    <location>
        <begin position="180"/>
        <end position="199"/>
    </location>
</feature>
<keyword evidence="1" id="KW-0812">Transmembrane</keyword>
<protein>
    <recommendedName>
        <fullName evidence="3">Transmembrane protein</fullName>
    </recommendedName>
</protein>
<evidence type="ECO:0008006" key="3">
    <source>
        <dbReference type="Google" id="ProtNLM"/>
    </source>
</evidence>
<feature type="transmembrane region" description="Helical" evidence="1">
    <location>
        <begin position="31"/>
        <end position="50"/>
    </location>
</feature>
<feature type="transmembrane region" description="Helical" evidence="1">
    <location>
        <begin position="270"/>
        <end position="288"/>
    </location>
</feature>
<name>A0A6C0F7K0_9ZZZZ</name>
<evidence type="ECO:0000313" key="2">
    <source>
        <dbReference type="EMBL" id="QHT37658.1"/>
    </source>
</evidence>
<feature type="transmembrane region" description="Helical" evidence="1">
    <location>
        <begin position="70"/>
        <end position="87"/>
    </location>
</feature>
<dbReference type="EMBL" id="MN738803">
    <property type="protein sequence ID" value="QHT37658.1"/>
    <property type="molecule type" value="Genomic_DNA"/>
</dbReference>
<dbReference type="AlphaFoldDB" id="A0A6C0F7K0"/>